<dbReference type="Pfam" id="PF19054">
    <property type="entry name" value="DUF5753"/>
    <property type="match status" value="1"/>
</dbReference>
<proteinExistence type="predicted"/>
<dbReference type="InterPro" id="IPR010982">
    <property type="entry name" value="Lambda_DNA-bd_dom_sf"/>
</dbReference>
<dbReference type="Proteomes" id="UP000261811">
    <property type="component" value="Unassembled WGS sequence"/>
</dbReference>
<dbReference type="CDD" id="cd00093">
    <property type="entry name" value="HTH_XRE"/>
    <property type="match status" value="1"/>
</dbReference>
<dbReference type="Gene3D" id="1.10.260.40">
    <property type="entry name" value="lambda repressor-like DNA-binding domains"/>
    <property type="match status" value="1"/>
</dbReference>
<evidence type="ECO:0000313" key="3">
    <source>
        <dbReference type="Proteomes" id="UP000261811"/>
    </source>
</evidence>
<gene>
    <name evidence="2" type="ORF">DZF91_00425</name>
</gene>
<name>A0A372JUF9_9ACTN</name>
<keyword evidence="3" id="KW-1185">Reference proteome</keyword>
<sequence>MVKPPPDPHNSIYDLISYLLRFMRVEKNMRQHEIAEILGCSIGQVSKYETGEKQLNSGECKKLDAAWRTGGLFTLLQYYAELGPDPTWPQRVRRFQRTGVEHKIFNPTFIPIPFQTEDYSRALLQAGHTAGNVQNVDAAVGRRMEHQAAILADDPQIWLLLDVPALRRMGDSRMTRAQLNHLLELSESLHISVRILPDSATPHVGIDGSFWWTRLAARRLMVFAGGAFEIGRVIDDQAIAIGAGLQFDRLAARAWNEDQSREHLLKLREGK</sequence>
<comment type="caution">
    <text evidence="2">The sequence shown here is derived from an EMBL/GenBank/DDBJ whole genome shotgun (WGS) entry which is preliminary data.</text>
</comment>
<reference evidence="2 3" key="1">
    <citation type="submission" date="2018-08" db="EMBL/GenBank/DDBJ databases">
        <title>Actinomadura jelena sp. nov., a novel Actinomycete isolated from soil in Chad.</title>
        <authorList>
            <person name="Shi L."/>
        </authorList>
    </citation>
    <scope>NUCLEOTIDE SEQUENCE [LARGE SCALE GENOMIC DNA]</scope>
    <source>
        <strain evidence="2 3">NEAU-G17</strain>
    </source>
</reference>
<dbReference type="AlphaFoldDB" id="A0A372JUF9"/>
<protein>
    <submittedName>
        <fullName evidence="2">XRE family transcriptional regulator</fullName>
    </submittedName>
</protein>
<dbReference type="RefSeq" id="WP_117355533.1">
    <property type="nucleotide sequence ID" value="NZ_QURH01000008.1"/>
</dbReference>
<evidence type="ECO:0000313" key="2">
    <source>
        <dbReference type="EMBL" id="RFU43589.1"/>
    </source>
</evidence>
<dbReference type="EMBL" id="QURH01000008">
    <property type="protein sequence ID" value="RFU43589.1"/>
    <property type="molecule type" value="Genomic_DNA"/>
</dbReference>
<dbReference type="InterPro" id="IPR001387">
    <property type="entry name" value="Cro/C1-type_HTH"/>
</dbReference>
<accession>A0A372JUF9</accession>
<evidence type="ECO:0000259" key="1">
    <source>
        <dbReference type="PROSITE" id="PS50943"/>
    </source>
</evidence>
<dbReference type="Pfam" id="PF01381">
    <property type="entry name" value="HTH_3"/>
    <property type="match status" value="1"/>
</dbReference>
<dbReference type="SUPFAM" id="SSF47413">
    <property type="entry name" value="lambda repressor-like DNA-binding domains"/>
    <property type="match status" value="1"/>
</dbReference>
<dbReference type="SMART" id="SM00530">
    <property type="entry name" value="HTH_XRE"/>
    <property type="match status" value="1"/>
</dbReference>
<feature type="domain" description="HTH cro/C1-type" evidence="1">
    <location>
        <begin position="20"/>
        <end position="63"/>
    </location>
</feature>
<dbReference type="GO" id="GO:0003677">
    <property type="term" value="F:DNA binding"/>
    <property type="evidence" value="ECO:0007669"/>
    <property type="project" value="InterPro"/>
</dbReference>
<dbReference type="PROSITE" id="PS50943">
    <property type="entry name" value="HTH_CROC1"/>
    <property type="match status" value="1"/>
</dbReference>
<organism evidence="2 3">
    <name type="scientific">Actinomadura logoneensis</name>
    <dbReference type="NCBI Taxonomy" id="2293572"/>
    <lineage>
        <taxon>Bacteria</taxon>
        <taxon>Bacillati</taxon>
        <taxon>Actinomycetota</taxon>
        <taxon>Actinomycetes</taxon>
        <taxon>Streptosporangiales</taxon>
        <taxon>Thermomonosporaceae</taxon>
        <taxon>Actinomadura</taxon>
    </lineage>
</organism>
<dbReference type="OrthoDB" id="3355929at2"/>
<dbReference type="InterPro" id="IPR043917">
    <property type="entry name" value="DUF5753"/>
</dbReference>